<reference evidence="1 2" key="1">
    <citation type="submission" date="2019-06" db="EMBL/GenBank/DDBJ databases">
        <title>Metagenome assembled Genome of Spiribacter salinus SL48-SHIP from the microbial mat of Salt Lake 48 (Novosibirsk region, Russia).</title>
        <authorList>
            <person name="Shipova A."/>
            <person name="Rozanov A.S."/>
            <person name="Bryanskaya A.V."/>
            <person name="Peltek S.E."/>
        </authorList>
    </citation>
    <scope>NUCLEOTIDE SEQUENCE [LARGE SCALE GENOMIC DNA]</scope>
    <source>
        <strain evidence="1">SL48-SHIP-2</strain>
    </source>
</reference>
<dbReference type="EMBL" id="VIFK01000557">
    <property type="protein sequence ID" value="TQE92810.1"/>
    <property type="molecule type" value="Genomic_DNA"/>
</dbReference>
<sequence>MTSTELHHFWHQTLTEWAASGLSGAAYCREHRLGYYQFSYWRRKLRAENESQAGAGFARVAPAVPATEAADALTVSLPGGVSITGLHAGNVELLAAVLRQL</sequence>
<evidence type="ECO:0000313" key="2">
    <source>
        <dbReference type="Proteomes" id="UP000315400"/>
    </source>
</evidence>
<name>A0A540V7S4_9GAMM</name>
<dbReference type="AlphaFoldDB" id="A0A540V7S4"/>
<gene>
    <name evidence="1" type="ORF">FKY71_19045</name>
</gene>
<comment type="caution">
    <text evidence="1">The sequence shown here is derived from an EMBL/GenBank/DDBJ whole genome shotgun (WGS) entry which is preliminary data.</text>
</comment>
<accession>A0A540V7S4</accession>
<organism evidence="1 2">
    <name type="scientific">Spiribacter salinus</name>
    <dbReference type="NCBI Taxonomy" id="1335746"/>
    <lineage>
        <taxon>Bacteria</taxon>
        <taxon>Pseudomonadati</taxon>
        <taxon>Pseudomonadota</taxon>
        <taxon>Gammaproteobacteria</taxon>
        <taxon>Chromatiales</taxon>
        <taxon>Ectothiorhodospiraceae</taxon>
        <taxon>Spiribacter</taxon>
    </lineage>
</organism>
<dbReference type="NCBIfam" id="NF047593">
    <property type="entry name" value="IS66_ISAeme5_TnpA"/>
    <property type="match status" value="1"/>
</dbReference>
<evidence type="ECO:0000313" key="1">
    <source>
        <dbReference type="EMBL" id="TQE92810.1"/>
    </source>
</evidence>
<proteinExistence type="predicted"/>
<dbReference type="Proteomes" id="UP000315400">
    <property type="component" value="Unassembled WGS sequence"/>
</dbReference>
<protein>
    <submittedName>
        <fullName evidence="1">IS66 family insertion sequence element accessory protein TnpB</fullName>
    </submittedName>
</protein>